<dbReference type="PROSITE" id="PS51194">
    <property type="entry name" value="HELICASE_CTER"/>
    <property type="match status" value="1"/>
</dbReference>
<keyword evidence="4" id="KW-0347">Helicase</keyword>
<evidence type="ECO:0000259" key="3">
    <source>
        <dbReference type="PROSITE" id="PS51194"/>
    </source>
</evidence>
<dbReference type="CDD" id="cd18785">
    <property type="entry name" value="SF2_C"/>
    <property type="match status" value="1"/>
</dbReference>
<dbReference type="STRING" id="1121393.SAMN02745216_02840"/>
<dbReference type="InterPro" id="IPR006935">
    <property type="entry name" value="Helicase/UvrB_N"/>
</dbReference>
<dbReference type="InterPro" id="IPR027417">
    <property type="entry name" value="P-loop_NTPase"/>
</dbReference>
<dbReference type="PANTHER" id="PTHR47396">
    <property type="entry name" value="TYPE I RESTRICTION ENZYME ECOKI R PROTEIN"/>
    <property type="match status" value="1"/>
</dbReference>
<keyword evidence="4" id="KW-0547">Nucleotide-binding</keyword>
<sequence length="499" mass="56256">MVLTDEDDDKPWTAPPSRKRKKAQIKGPFPKKITLVMGNQLFVPKEDLSPSLQNALIRIPAFQNPEFYKAQAMRFPTFDKPRIIGCAENFSKHIGIPRGSIEDVMGLLESLKIEVEIKEERNEGSPLNIEFSGVLRPEQKMAAQSMLEHDTGVLSASTAFGKTVIAIYMIAVRNVNTLILVHRRQILDQWVARLGGFLNVDAGDIGQIGGGKRKPTGKIDVALVQSLSKKDVVDDIVGEYGHLIVDECHHISARSFENVTKQAKAKFVTGLSATVTRKDGHHPIIFMQCGPVRYRVDDRKQAEKRPFGHKVVMRPTGFQMKSPLHGDADPTIHDYYTALMKDEQRNMLILKDLLDAIKEGRSPVVLTERKEHLQIFMDLIENQVQHVIALKGGMGKKQRVAISDRIASIGEEGERVIIATGKYLGEGFDDSRLDTLFLTLPVSWRGTVAQYAGRLHRLNDMKKEVVIYDYADLDVPMMAKMYERRRRGYLAIGYEIEEE</sequence>
<dbReference type="AlphaFoldDB" id="A0A1M6PHX2"/>
<dbReference type="Pfam" id="PF00271">
    <property type="entry name" value="Helicase_C"/>
    <property type="match status" value="1"/>
</dbReference>
<dbReference type="InterPro" id="IPR014001">
    <property type="entry name" value="Helicase_ATP-bd"/>
</dbReference>
<dbReference type="GO" id="GO:0003677">
    <property type="term" value="F:DNA binding"/>
    <property type="evidence" value="ECO:0007669"/>
    <property type="project" value="InterPro"/>
</dbReference>
<dbReference type="Gene3D" id="3.40.50.300">
    <property type="entry name" value="P-loop containing nucleotide triphosphate hydrolases"/>
    <property type="match status" value="2"/>
</dbReference>
<dbReference type="InterPro" id="IPR050742">
    <property type="entry name" value="Helicase_Restrict-Modif_Enz"/>
</dbReference>
<dbReference type="EMBL" id="FQZU01000017">
    <property type="protein sequence ID" value="SHK07517.1"/>
    <property type="molecule type" value="Genomic_DNA"/>
</dbReference>
<keyword evidence="4" id="KW-0067">ATP-binding</keyword>
<proteinExistence type="predicted"/>
<feature type="domain" description="Helicase ATP-binding" evidence="2">
    <location>
        <begin position="143"/>
        <end position="293"/>
    </location>
</feature>
<keyword evidence="4" id="KW-0378">Hydrolase</keyword>
<dbReference type="SUPFAM" id="SSF52540">
    <property type="entry name" value="P-loop containing nucleoside triphosphate hydrolases"/>
    <property type="match status" value="2"/>
</dbReference>
<dbReference type="PANTHER" id="PTHR47396:SF1">
    <property type="entry name" value="ATP-DEPENDENT HELICASE IRC3-RELATED"/>
    <property type="match status" value="1"/>
</dbReference>
<dbReference type="InterPro" id="IPR001650">
    <property type="entry name" value="Helicase_C-like"/>
</dbReference>
<dbReference type="GO" id="GO:0005829">
    <property type="term" value="C:cytosol"/>
    <property type="evidence" value="ECO:0007669"/>
    <property type="project" value="TreeGrafter"/>
</dbReference>
<evidence type="ECO:0000313" key="4">
    <source>
        <dbReference type="EMBL" id="SHK07517.1"/>
    </source>
</evidence>
<dbReference type="CDD" id="cd17926">
    <property type="entry name" value="DEXHc_RE"/>
    <property type="match status" value="1"/>
</dbReference>
<keyword evidence="5" id="KW-1185">Reference proteome</keyword>
<dbReference type="PROSITE" id="PS51192">
    <property type="entry name" value="HELICASE_ATP_BIND_1"/>
    <property type="match status" value="1"/>
</dbReference>
<reference evidence="5" key="1">
    <citation type="submission" date="2016-11" db="EMBL/GenBank/DDBJ databases">
        <authorList>
            <person name="Varghese N."/>
            <person name="Submissions S."/>
        </authorList>
    </citation>
    <scope>NUCLEOTIDE SEQUENCE [LARGE SCALE GENOMIC DNA]</scope>
    <source>
        <strain evidence="5">DSM 16219</strain>
    </source>
</reference>
<feature type="domain" description="Helicase C-terminal" evidence="3">
    <location>
        <begin position="349"/>
        <end position="499"/>
    </location>
</feature>
<accession>A0A1M6PHX2</accession>
<dbReference type="GO" id="GO:0005524">
    <property type="term" value="F:ATP binding"/>
    <property type="evidence" value="ECO:0007669"/>
    <property type="project" value="InterPro"/>
</dbReference>
<evidence type="ECO:0000313" key="5">
    <source>
        <dbReference type="Proteomes" id="UP000183994"/>
    </source>
</evidence>
<organism evidence="4 5">
    <name type="scientific">Desulfatibacillum alkenivorans DSM 16219</name>
    <dbReference type="NCBI Taxonomy" id="1121393"/>
    <lineage>
        <taxon>Bacteria</taxon>
        <taxon>Pseudomonadati</taxon>
        <taxon>Thermodesulfobacteriota</taxon>
        <taxon>Desulfobacteria</taxon>
        <taxon>Desulfobacterales</taxon>
        <taxon>Desulfatibacillaceae</taxon>
        <taxon>Desulfatibacillum</taxon>
    </lineage>
</organism>
<protein>
    <submittedName>
        <fullName evidence="4">Superfamily II DNA or RNA helicase</fullName>
    </submittedName>
</protein>
<dbReference type="Proteomes" id="UP000183994">
    <property type="component" value="Unassembled WGS sequence"/>
</dbReference>
<evidence type="ECO:0000259" key="2">
    <source>
        <dbReference type="PROSITE" id="PS51192"/>
    </source>
</evidence>
<name>A0A1M6PHX2_9BACT</name>
<dbReference type="SMART" id="SM00487">
    <property type="entry name" value="DEXDc"/>
    <property type="match status" value="1"/>
</dbReference>
<gene>
    <name evidence="4" type="ORF">SAMN02745216_02840</name>
</gene>
<evidence type="ECO:0000256" key="1">
    <source>
        <dbReference type="SAM" id="MobiDB-lite"/>
    </source>
</evidence>
<dbReference type="GO" id="GO:0016787">
    <property type="term" value="F:hydrolase activity"/>
    <property type="evidence" value="ECO:0007669"/>
    <property type="project" value="InterPro"/>
</dbReference>
<dbReference type="Pfam" id="PF04851">
    <property type="entry name" value="ResIII"/>
    <property type="match status" value="1"/>
</dbReference>
<dbReference type="GO" id="GO:0004386">
    <property type="term" value="F:helicase activity"/>
    <property type="evidence" value="ECO:0007669"/>
    <property type="project" value="UniProtKB-KW"/>
</dbReference>
<feature type="region of interest" description="Disordered" evidence="1">
    <location>
        <begin position="1"/>
        <end position="24"/>
    </location>
</feature>